<dbReference type="AlphaFoldDB" id="A0A267E3C5"/>
<dbReference type="Gene3D" id="3.30.70.270">
    <property type="match status" value="2"/>
</dbReference>
<dbReference type="Gene3D" id="2.40.70.10">
    <property type="entry name" value="Acid Proteases"/>
    <property type="match status" value="1"/>
</dbReference>
<protein>
    <recommendedName>
        <fullName evidence="7">Reverse transcriptase domain-containing protein</fullName>
    </recommendedName>
</protein>
<dbReference type="OrthoDB" id="10053045at2759"/>
<dbReference type="GO" id="GO:0004190">
    <property type="term" value="F:aspartic-type endopeptidase activity"/>
    <property type="evidence" value="ECO:0007669"/>
    <property type="project" value="InterPro"/>
</dbReference>
<evidence type="ECO:0000256" key="2">
    <source>
        <dbReference type="SAM" id="MobiDB-lite"/>
    </source>
</evidence>
<proteinExistence type="predicted"/>
<evidence type="ECO:0000313" key="6">
    <source>
        <dbReference type="Proteomes" id="UP000215902"/>
    </source>
</evidence>
<dbReference type="InterPro" id="IPR041577">
    <property type="entry name" value="RT_RNaseH_2"/>
</dbReference>
<evidence type="ECO:0000259" key="4">
    <source>
        <dbReference type="PROSITE" id="PS50878"/>
    </source>
</evidence>
<feature type="domain" description="Reverse transcriptase" evidence="4">
    <location>
        <begin position="457"/>
        <end position="636"/>
    </location>
</feature>
<keyword evidence="1" id="KW-0378">Hydrolase</keyword>
<dbReference type="PANTHER" id="PTHR37984:SF15">
    <property type="entry name" value="INTEGRASE CATALYTIC DOMAIN-CONTAINING PROTEIN"/>
    <property type="match status" value="1"/>
</dbReference>
<dbReference type="GO" id="GO:0006508">
    <property type="term" value="P:proteolysis"/>
    <property type="evidence" value="ECO:0007669"/>
    <property type="project" value="InterPro"/>
</dbReference>
<gene>
    <name evidence="5" type="ORF">BOX15_Mlig012942g1</name>
</gene>
<sequence>MAASIPAPTPFLANCGSPTVPWSRWIKAFEFYYEAAQFKEPEGKEEAKPLKKSLLLHLLGFEGQRVARARQAIKENDTFAATKAELEKIFGEKPNVMVARYRFRQRQQLPGEDVKTFVAALRELTELCNYGAIQDDLIRDQLAEKTSNPRIRERLLTEKVEDLNLAKALSIAVSIEEASKEAKAMAPSTSSTAAVQSIRQPRGQKVAAKGRHRPAPAGRTAKPGGACTRCGRDHGPTTPCPAKGKTCEACGKKNHFRSCCRSQQAAVNAADEVITVYAVPGGDREVRATLELGPDRTAVSLMVDCGARVSLLSRQTADRISGAVTSPTTTKLRAYGGLPIQLSGVTELEVRYGEKAMQHRFFVAPGGDNIVGRDLMEKLGFRVDLSGQPPGIAEVSDLTADLQARYPTTFSGAIGCCTGAVHQPKVDPAVRPVQQPLRRLPLMRQEQVGAELDKMEKDGIIERVNASEWVSNLVVTAKKDGSIRICVDVREPNKALIVDKHPMPQLDEIASKIKKGRGRVFSKIDLKSGYMQMQLHESSRNLTAFITHKGLFRYRRVPFGLASAPAAFQRMLDDQAADLDGVEHILDDFIVYGRSEEEHDRRLEKLLQRLEDKGMTVNKQKCAFKQKEVEFFGFVISEAGIRPTESATAAIRDIRQPGDQKALKSFLGAANFLMRFVPHYADITEPLRRLLKADSNFDWTPECQRAFEAVKDAISKAPTLAHFDPKADTIVTTDASAKAIGAQLSQIQDGVERPVAFAARALTTTEQRYAANEREALASLWAMEKWHFYLYGRHFELRTDHQALQQLLLGPTGTGHRPLRIHRWCDRLLQYDFHVRYLPGNSNYVADLLSRWSSGSELNLIHLPDTPGPRVKAVTLEALTAGTAADETLRTAIRSVISGRWPADIDDVELRALWKVREQLSVWNN</sequence>
<evidence type="ECO:0000313" key="5">
    <source>
        <dbReference type="EMBL" id="PAA55936.1"/>
    </source>
</evidence>
<feature type="compositionally biased region" description="Polar residues" evidence="2">
    <location>
        <begin position="187"/>
        <end position="199"/>
    </location>
</feature>
<reference evidence="5 6" key="1">
    <citation type="submission" date="2017-06" db="EMBL/GenBank/DDBJ databases">
        <title>A platform for efficient transgenesis in Macrostomum lignano, a flatworm model organism for stem cell research.</title>
        <authorList>
            <person name="Berezikov E."/>
        </authorList>
    </citation>
    <scope>NUCLEOTIDE SEQUENCE [LARGE SCALE GENOMIC DNA]</scope>
    <source>
        <strain evidence="5">DV1</strain>
        <tissue evidence="5">Whole organism</tissue>
    </source>
</reference>
<dbReference type="InterPro" id="IPR043502">
    <property type="entry name" value="DNA/RNA_pol_sf"/>
</dbReference>
<dbReference type="SUPFAM" id="SSF56672">
    <property type="entry name" value="DNA/RNA polymerases"/>
    <property type="match status" value="1"/>
</dbReference>
<dbReference type="InterPro" id="IPR050951">
    <property type="entry name" value="Retrovirus_Pol_polyprotein"/>
</dbReference>
<dbReference type="CDD" id="cd01647">
    <property type="entry name" value="RT_LTR"/>
    <property type="match status" value="1"/>
</dbReference>
<dbReference type="STRING" id="282301.A0A267E3C5"/>
<dbReference type="Pfam" id="PF17919">
    <property type="entry name" value="RT_RNaseH_2"/>
    <property type="match status" value="1"/>
</dbReference>
<dbReference type="PROSITE" id="PS50175">
    <property type="entry name" value="ASP_PROT_RETROV"/>
    <property type="match status" value="1"/>
</dbReference>
<dbReference type="PANTHER" id="PTHR37984">
    <property type="entry name" value="PROTEIN CBG26694"/>
    <property type="match status" value="1"/>
</dbReference>
<dbReference type="InterPro" id="IPR001995">
    <property type="entry name" value="Peptidase_A2_cat"/>
</dbReference>
<dbReference type="FunFam" id="3.30.70.270:FF:000026">
    <property type="entry name" value="Transposon Ty3-G Gag-Pol polyprotein"/>
    <property type="match status" value="1"/>
</dbReference>
<keyword evidence="6" id="KW-1185">Reference proteome</keyword>
<accession>A0A267E3C5</accession>
<dbReference type="InterPro" id="IPR000477">
    <property type="entry name" value="RT_dom"/>
</dbReference>
<dbReference type="SUPFAM" id="SSF50630">
    <property type="entry name" value="Acid proteases"/>
    <property type="match status" value="1"/>
</dbReference>
<evidence type="ECO:0000256" key="1">
    <source>
        <dbReference type="ARBA" id="ARBA00022801"/>
    </source>
</evidence>
<evidence type="ECO:0000259" key="3">
    <source>
        <dbReference type="PROSITE" id="PS50175"/>
    </source>
</evidence>
<feature type="domain" description="Peptidase A2" evidence="3">
    <location>
        <begin position="299"/>
        <end position="375"/>
    </location>
</feature>
<dbReference type="Proteomes" id="UP000215902">
    <property type="component" value="Unassembled WGS sequence"/>
</dbReference>
<feature type="region of interest" description="Disordered" evidence="2">
    <location>
        <begin position="184"/>
        <end position="225"/>
    </location>
</feature>
<dbReference type="EMBL" id="NIVC01002686">
    <property type="protein sequence ID" value="PAA55936.1"/>
    <property type="molecule type" value="Genomic_DNA"/>
</dbReference>
<dbReference type="PROSITE" id="PS50878">
    <property type="entry name" value="RT_POL"/>
    <property type="match status" value="1"/>
</dbReference>
<feature type="non-terminal residue" evidence="5">
    <location>
        <position position="925"/>
    </location>
</feature>
<dbReference type="Pfam" id="PF00078">
    <property type="entry name" value="RVT_1"/>
    <property type="match status" value="1"/>
</dbReference>
<dbReference type="InterPro" id="IPR043128">
    <property type="entry name" value="Rev_trsase/Diguanyl_cyclase"/>
</dbReference>
<name>A0A267E3C5_9PLAT</name>
<organism evidence="5 6">
    <name type="scientific">Macrostomum lignano</name>
    <dbReference type="NCBI Taxonomy" id="282301"/>
    <lineage>
        <taxon>Eukaryota</taxon>
        <taxon>Metazoa</taxon>
        <taxon>Spiralia</taxon>
        <taxon>Lophotrochozoa</taxon>
        <taxon>Platyhelminthes</taxon>
        <taxon>Rhabditophora</taxon>
        <taxon>Macrostomorpha</taxon>
        <taxon>Macrostomida</taxon>
        <taxon>Macrostomidae</taxon>
        <taxon>Macrostomum</taxon>
    </lineage>
</organism>
<dbReference type="InterPro" id="IPR021109">
    <property type="entry name" value="Peptidase_aspartic_dom_sf"/>
</dbReference>
<evidence type="ECO:0008006" key="7">
    <source>
        <dbReference type="Google" id="ProtNLM"/>
    </source>
</evidence>
<comment type="caution">
    <text evidence="5">The sequence shown here is derived from an EMBL/GenBank/DDBJ whole genome shotgun (WGS) entry which is preliminary data.</text>
</comment>
<dbReference type="Gene3D" id="3.10.10.10">
    <property type="entry name" value="HIV Type 1 Reverse Transcriptase, subunit A, domain 1"/>
    <property type="match status" value="1"/>
</dbReference>
<dbReference type="CDD" id="cd09274">
    <property type="entry name" value="RNase_HI_RT_Ty3"/>
    <property type="match status" value="1"/>
</dbReference>